<keyword evidence="5 16" id="KW-0963">Cytoplasm</keyword>
<dbReference type="GO" id="GO:0000049">
    <property type="term" value="F:tRNA binding"/>
    <property type="evidence" value="ECO:0007669"/>
    <property type="project" value="UniProtKB-UniRule"/>
</dbReference>
<keyword evidence="9 16" id="KW-0547">Nucleotide-binding</keyword>
<keyword evidence="14 16" id="KW-0030">Aminoacyl-tRNA synthetase</keyword>
<dbReference type="Gene3D" id="1.10.730.10">
    <property type="entry name" value="Isoleucyl-tRNA Synthetase, Domain 1"/>
    <property type="match status" value="1"/>
</dbReference>
<dbReference type="EC" id="6.1.1.10" evidence="16"/>
<dbReference type="KEGG" id="aup:AsAng_0024000"/>
<dbReference type="Pfam" id="PF19303">
    <property type="entry name" value="Anticodon_3"/>
    <property type="match status" value="1"/>
</dbReference>
<keyword evidence="8 16" id="KW-0479">Metal-binding</keyword>
<evidence type="ECO:0000256" key="9">
    <source>
        <dbReference type="ARBA" id="ARBA00022741"/>
    </source>
</evidence>
<evidence type="ECO:0000256" key="15">
    <source>
        <dbReference type="ARBA" id="ARBA00047364"/>
    </source>
</evidence>
<feature type="short sequence motif" description="'HIGH' region" evidence="16">
    <location>
        <begin position="13"/>
        <end position="23"/>
    </location>
</feature>
<evidence type="ECO:0000256" key="3">
    <source>
        <dbReference type="ARBA" id="ARBA00008258"/>
    </source>
</evidence>
<dbReference type="EMBL" id="AP026867">
    <property type="protein sequence ID" value="BDS11686.1"/>
    <property type="molecule type" value="Genomic_DNA"/>
</dbReference>
<dbReference type="SUPFAM" id="SSF57770">
    <property type="entry name" value="Methionyl-tRNA synthetase (MetRS), Zn-domain"/>
    <property type="match status" value="1"/>
</dbReference>
<dbReference type="InterPro" id="IPR033911">
    <property type="entry name" value="MetRS_core"/>
</dbReference>
<dbReference type="InterPro" id="IPR015413">
    <property type="entry name" value="Methionyl/Leucyl_tRNA_Synth"/>
</dbReference>
<evidence type="ECO:0000256" key="6">
    <source>
        <dbReference type="ARBA" id="ARBA00022555"/>
    </source>
</evidence>
<sequence>MNNKKHTITAALPYANGALHLGHLAGAYLPADIYARFLRLQGKDVAFICGSDEHGAAITIRAKKEGRSPQEIIDTYHNLNKETFERLGISFDKYHRTSAALHHETAQDFFKTLLEKGGEFEVKESEQYYDEDFNQFLADRYIVGTCPKCDHPEAYGDQCEKCGSTLSPTELINPKSTLSGKLPVLKKTKHWYFKLDKHSDWLKEWINTGKVDGKQLHDPKTWKTHVIGQCNSWLEEKVDQETGKKTGGLLPRAITRDLDWGIKVPVEGGEGKVLYVWFDAPIGYISATKQWALENDKDWESYWKGEDIELVHFIGKDNIVFHCIVFPAMLKAHGDYVLPKTVPANQFLNLEGKKFSKSRGWVIEQHQYLNDFDAFPNKEDALRYALIRTLPENKDGDFKWDEFVALHDNELVANLGNLINRVITLTHKYYEGKVPAANPTTVIKDVEEDSTTTIEEALKVLLLKVEKLETCILNYEFKNGVQALMDISSYANILLQRNEPWKIWKGEPDSELVKGVMNLSLQIATVLSVASQPFLPFTAAKLRNLLGLEALQIGDFDRLKTLLAEGKTLLENGHAINTPELLFAKINDRKDKSRLALVELQKEKLEVLKQKQAAAEAAAAKEAEPVKAECTFDDFVKVDFRTGTIVAAEKVKKAKKLLKLTVDLGFESRTVVSGIALHYEPTEIIGQQVVLVANLAPRKMMGIESQGMILMAENEAGKLIFVSPKDTAMNGGAVK</sequence>
<evidence type="ECO:0000256" key="8">
    <source>
        <dbReference type="ARBA" id="ARBA00022723"/>
    </source>
</evidence>
<protein>
    <recommendedName>
        <fullName evidence="16">Methionine--tRNA ligase</fullName>
        <ecNumber evidence="16">6.1.1.10</ecNumber>
    </recommendedName>
    <alternativeName>
        <fullName evidence="16">Methionyl-tRNA synthetase</fullName>
        <shortName evidence="16">MetRS</shortName>
    </alternativeName>
</protein>
<accession>A0A915YET8</accession>
<dbReference type="GO" id="GO:0046872">
    <property type="term" value="F:metal ion binding"/>
    <property type="evidence" value="ECO:0007669"/>
    <property type="project" value="UniProtKB-KW"/>
</dbReference>
<dbReference type="NCBIfam" id="TIGR00398">
    <property type="entry name" value="metG"/>
    <property type="match status" value="1"/>
</dbReference>
<dbReference type="InterPro" id="IPR001412">
    <property type="entry name" value="aa-tRNA-synth_I_CS"/>
</dbReference>
<evidence type="ECO:0000256" key="13">
    <source>
        <dbReference type="ARBA" id="ARBA00022917"/>
    </source>
</evidence>
<dbReference type="PRINTS" id="PR01041">
    <property type="entry name" value="TRNASYNTHMET"/>
</dbReference>
<dbReference type="InterPro" id="IPR041872">
    <property type="entry name" value="Anticodon_Met"/>
</dbReference>
<dbReference type="Pfam" id="PF01588">
    <property type="entry name" value="tRNA_bind"/>
    <property type="match status" value="1"/>
</dbReference>
<keyword evidence="7 16" id="KW-0436">Ligase</keyword>
<dbReference type="InterPro" id="IPR012340">
    <property type="entry name" value="NA-bd_OB-fold"/>
</dbReference>
<evidence type="ECO:0000256" key="12">
    <source>
        <dbReference type="ARBA" id="ARBA00022884"/>
    </source>
</evidence>
<dbReference type="Gene3D" id="3.40.50.620">
    <property type="entry name" value="HUPs"/>
    <property type="match status" value="1"/>
</dbReference>
<dbReference type="AlphaFoldDB" id="A0A915YET8"/>
<feature type="binding site" evidence="16">
    <location>
        <position position="162"/>
    </location>
    <ligand>
        <name>Zn(2+)</name>
        <dbReference type="ChEBI" id="CHEBI:29105"/>
    </ligand>
</feature>
<dbReference type="CDD" id="cd00814">
    <property type="entry name" value="MetRS_core"/>
    <property type="match status" value="1"/>
</dbReference>
<dbReference type="Pfam" id="PF09334">
    <property type="entry name" value="tRNA-synt_1g"/>
    <property type="match status" value="1"/>
</dbReference>
<keyword evidence="6 16" id="KW-0820">tRNA-binding</keyword>
<feature type="binding site" evidence="16">
    <location>
        <position position="149"/>
    </location>
    <ligand>
        <name>Zn(2+)</name>
        <dbReference type="ChEBI" id="CHEBI:29105"/>
    </ligand>
</feature>
<dbReference type="PROSITE" id="PS00178">
    <property type="entry name" value="AA_TRNA_LIGASE_I"/>
    <property type="match status" value="1"/>
</dbReference>
<dbReference type="SUPFAM" id="SSF50249">
    <property type="entry name" value="Nucleic acid-binding proteins"/>
    <property type="match status" value="1"/>
</dbReference>
<comment type="catalytic activity">
    <reaction evidence="15 16">
        <text>tRNA(Met) + L-methionine + ATP = L-methionyl-tRNA(Met) + AMP + diphosphate</text>
        <dbReference type="Rhea" id="RHEA:13481"/>
        <dbReference type="Rhea" id="RHEA-COMP:9667"/>
        <dbReference type="Rhea" id="RHEA-COMP:9698"/>
        <dbReference type="ChEBI" id="CHEBI:30616"/>
        <dbReference type="ChEBI" id="CHEBI:33019"/>
        <dbReference type="ChEBI" id="CHEBI:57844"/>
        <dbReference type="ChEBI" id="CHEBI:78442"/>
        <dbReference type="ChEBI" id="CHEBI:78530"/>
        <dbReference type="ChEBI" id="CHEBI:456215"/>
        <dbReference type="EC" id="6.1.1.10"/>
    </reaction>
</comment>
<dbReference type="RefSeq" id="WP_264792837.1">
    <property type="nucleotide sequence ID" value="NZ_AP026867.1"/>
</dbReference>
<reference evidence="18" key="1">
    <citation type="submission" date="2022-09" db="EMBL/GenBank/DDBJ databases">
        <title>Aureispira anguillicida sp. nov., isolated from Leptocephalus of Japanese eel Anguilla japonica.</title>
        <authorList>
            <person name="Yuasa K."/>
            <person name="Mekata T."/>
            <person name="Ikunari K."/>
        </authorList>
    </citation>
    <scope>NUCLEOTIDE SEQUENCE</scope>
    <source>
        <strain evidence="18">EL160426</strain>
    </source>
</reference>
<comment type="similarity">
    <text evidence="3 16">Belongs to the class-I aminoacyl-tRNA synthetase family. MetG type 1 subfamily.</text>
</comment>
<dbReference type="InterPro" id="IPR004495">
    <property type="entry name" value="Met-tRNA-synth_bsu_C"/>
</dbReference>
<name>A0A915YET8_9BACT</name>
<feature type="short sequence motif" description="'KMSKS' region" evidence="16">
    <location>
        <begin position="354"/>
        <end position="358"/>
    </location>
</feature>
<comment type="subunit">
    <text evidence="4 16">Homodimer.</text>
</comment>
<organism evidence="18 19">
    <name type="scientific">Aureispira anguillae</name>
    <dbReference type="NCBI Taxonomy" id="2864201"/>
    <lineage>
        <taxon>Bacteria</taxon>
        <taxon>Pseudomonadati</taxon>
        <taxon>Bacteroidota</taxon>
        <taxon>Saprospiria</taxon>
        <taxon>Saprospirales</taxon>
        <taxon>Saprospiraceae</taxon>
        <taxon>Aureispira</taxon>
    </lineage>
</organism>
<dbReference type="CDD" id="cd07957">
    <property type="entry name" value="Anticodon_Ia_Met"/>
    <property type="match status" value="1"/>
</dbReference>
<dbReference type="FunFam" id="2.20.28.20:FF:000001">
    <property type="entry name" value="Methionine--tRNA ligase"/>
    <property type="match status" value="1"/>
</dbReference>
<comment type="function">
    <text evidence="1 16">Is required not only for elongation of protein synthesis but also for the initiation of all mRNA translation through initiator tRNA(fMet) aminoacylation.</text>
</comment>
<comment type="subcellular location">
    <subcellularLocation>
        <location evidence="2 16">Cytoplasm</location>
    </subcellularLocation>
</comment>
<dbReference type="NCBIfam" id="NF001100">
    <property type="entry name" value="PRK00133.1"/>
    <property type="match status" value="1"/>
</dbReference>
<dbReference type="GO" id="GO:0006431">
    <property type="term" value="P:methionyl-tRNA aminoacylation"/>
    <property type="evidence" value="ECO:0007669"/>
    <property type="project" value="UniProtKB-UniRule"/>
</dbReference>
<keyword evidence="19" id="KW-1185">Reference proteome</keyword>
<dbReference type="InterPro" id="IPR002547">
    <property type="entry name" value="tRNA-bd_dom"/>
</dbReference>
<evidence type="ECO:0000256" key="14">
    <source>
        <dbReference type="ARBA" id="ARBA00023146"/>
    </source>
</evidence>
<evidence type="ECO:0000256" key="4">
    <source>
        <dbReference type="ARBA" id="ARBA00011738"/>
    </source>
</evidence>
<dbReference type="Gene3D" id="2.40.50.140">
    <property type="entry name" value="Nucleic acid-binding proteins"/>
    <property type="match status" value="1"/>
</dbReference>
<dbReference type="Proteomes" id="UP001060919">
    <property type="component" value="Chromosome"/>
</dbReference>
<evidence type="ECO:0000259" key="17">
    <source>
        <dbReference type="PROSITE" id="PS50886"/>
    </source>
</evidence>
<proteinExistence type="inferred from homology"/>
<dbReference type="GO" id="GO:0004825">
    <property type="term" value="F:methionine-tRNA ligase activity"/>
    <property type="evidence" value="ECO:0007669"/>
    <property type="project" value="UniProtKB-UniRule"/>
</dbReference>
<feature type="binding site" evidence="16">
    <location>
        <position position="357"/>
    </location>
    <ligand>
        <name>ATP</name>
        <dbReference type="ChEBI" id="CHEBI:30616"/>
    </ligand>
</feature>
<evidence type="ECO:0000313" key="19">
    <source>
        <dbReference type="Proteomes" id="UP001060919"/>
    </source>
</evidence>
<dbReference type="InterPro" id="IPR029038">
    <property type="entry name" value="MetRS_Zn"/>
</dbReference>
<dbReference type="SUPFAM" id="SSF52374">
    <property type="entry name" value="Nucleotidylyl transferase"/>
    <property type="match status" value="1"/>
</dbReference>
<evidence type="ECO:0000256" key="10">
    <source>
        <dbReference type="ARBA" id="ARBA00022833"/>
    </source>
</evidence>
<evidence type="ECO:0000256" key="1">
    <source>
        <dbReference type="ARBA" id="ARBA00003314"/>
    </source>
</evidence>
<evidence type="ECO:0000313" key="18">
    <source>
        <dbReference type="EMBL" id="BDS11686.1"/>
    </source>
</evidence>
<evidence type="ECO:0000256" key="5">
    <source>
        <dbReference type="ARBA" id="ARBA00022490"/>
    </source>
</evidence>
<dbReference type="Gene3D" id="2.20.28.20">
    <property type="entry name" value="Methionyl-tRNA synthetase, Zn-domain"/>
    <property type="match status" value="1"/>
</dbReference>
<dbReference type="InterPro" id="IPR023458">
    <property type="entry name" value="Met-tRNA_ligase_1"/>
</dbReference>
<feature type="binding site" evidence="16">
    <location>
        <position position="159"/>
    </location>
    <ligand>
        <name>Zn(2+)</name>
        <dbReference type="ChEBI" id="CHEBI:29105"/>
    </ligand>
</feature>
<feature type="binding site" evidence="16">
    <location>
        <position position="146"/>
    </location>
    <ligand>
        <name>Zn(2+)</name>
        <dbReference type="ChEBI" id="CHEBI:29105"/>
    </ligand>
</feature>
<keyword evidence="12 16" id="KW-0694">RNA-binding</keyword>
<dbReference type="PANTHER" id="PTHR45765">
    <property type="entry name" value="METHIONINE--TRNA LIGASE"/>
    <property type="match status" value="1"/>
</dbReference>
<comment type="cofactor">
    <cofactor evidence="16">
        <name>Zn(2+)</name>
        <dbReference type="ChEBI" id="CHEBI:29105"/>
    </cofactor>
    <text evidence="16">Binds 1 zinc ion per subunit.</text>
</comment>
<evidence type="ECO:0000256" key="16">
    <source>
        <dbReference type="HAMAP-Rule" id="MF_00098"/>
    </source>
</evidence>
<dbReference type="InterPro" id="IPR009080">
    <property type="entry name" value="tRNAsynth_Ia_anticodon-bd"/>
</dbReference>
<dbReference type="InterPro" id="IPR014758">
    <property type="entry name" value="Met-tRNA_synth"/>
</dbReference>
<dbReference type="FunFam" id="2.40.50.140:FF:000042">
    <property type="entry name" value="Methionine--tRNA ligase"/>
    <property type="match status" value="1"/>
</dbReference>
<gene>
    <name evidence="16" type="primary">metG</name>
    <name evidence="18" type="ORF">AsAng_0024000</name>
</gene>
<feature type="domain" description="TRNA-binding" evidence="17">
    <location>
        <begin position="634"/>
        <end position="735"/>
    </location>
</feature>
<dbReference type="PANTHER" id="PTHR45765:SF1">
    <property type="entry name" value="METHIONINE--TRNA LIGASE, CYTOPLASMIC"/>
    <property type="match status" value="1"/>
</dbReference>
<evidence type="ECO:0000256" key="2">
    <source>
        <dbReference type="ARBA" id="ARBA00004496"/>
    </source>
</evidence>
<dbReference type="SUPFAM" id="SSF47323">
    <property type="entry name" value="Anticodon-binding domain of a subclass of class I aminoacyl-tRNA synthetases"/>
    <property type="match status" value="1"/>
</dbReference>
<keyword evidence="10 16" id="KW-0862">Zinc</keyword>
<dbReference type="PROSITE" id="PS50886">
    <property type="entry name" value="TRBD"/>
    <property type="match status" value="1"/>
</dbReference>
<dbReference type="InterPro" id="IPR014729">
    <property type="entry name" value="Rossmann-like_a/b/a_fold"/>
</dbReference>
<dbReference type="GO" id="GO:0005524">
    <property type="term" value="F:ATP binding"/>
    <property type="evidence" value="ECO:0007669"/>
    <property type="project" value="UniProtKB-UniRule"/>
</dbReference>
<dbReference type="GO" id="GO:0005829">
    <property type="term" value="C:cytosol"/>
    <property type="evidence" value="ECO:0007669"/>
    <property type="project" value="TreeGrafter"/>
</dbReference>
<dbReference type="NCBIfam" id="TIGR00399">
    <property type="entry name" value="metG_C_term"/>
    <property type="match status" value="1"/>
</dbReference>
<evidence type="ECO:0000256" key="7">
    <source>
        <dbReference type="ARBA" id="ARBA00022598"/>
    </source>
</evidence>
<dbReference type="HAMAP" id="MF_00098">
    <property type="entry name" value="Met_tRNA_synth_type1"/>
    <property type="match status" value="1"/>
</dbReference>
<keyword evidence="11 16" id="KW-0067">ATP-binding</keyword>
<keyword evidence="13 16" id="KW-0648">Protein biosynthesis</keyword>
<evidence type="ECO:0000256" key="11">
    <source>
        <dbReference type="ARBA" id="ARBA00022840"/>
    </source>
</evidence>